<evidence type="ECO:0000313" key="1">
    <source>
        <dbReference type="EMBL" id="SVC71257.1"/>
    </source>
</evidence>
<protein>
    <recommendedName>
        <fullName evidence="2">Phospholipase D-like domain-containing protein</fullName>
    </recommendedName>
</protein>
<feature type="non-terminal residue" evidence="1">
    <location>
        <position position="109"/>
    </location>
</feature>
<organism evidence="1">
    <name type="scientific">marine metagenome</name>
    <dbReference type="NCBI Taxonomy" id="408172"/>
    <lineage>
        <taxon>unclassified sequences</taxon>
        <taxon>metagenomes</taxon>
        <taxon>ecological metagenomes</taxon>
    </lineage>
</organism>
<sequence length="109" mass="12307">MEIPRERTISSDIKIKYAFRNNENEISRSEGGTRSAIYQSGPEGKLRSKIVEIVNGAKEHLCICSFMLSDPEIVDSIIKANEDRGVRVYLLTAAEKFLKADDADEEWAQ</sequence>
<accession>A0A382PEI3</accession>
<evidence type="ECO:0008006" key="2">
    <source>
        <dbReference type="Google" id="ProtNLM"/>
    </source>
</evidence>
<name>A0A382PEI3_9ZZZZ</name>
<gene>
    <name evidence="1" type="ORF">METZ01_LOCUS324111</name>
</gene>
<dbReference type="SUPFAM" id="SSF56024">
    <property type="entry name" value="Phospholipase D/nuclease"/>
    <property type="match status" value="1"/>
</dbReference>
<dbReference type="Gene3D" id="3.30.870.10">
    <property type="entry name" value="Endonuclease Chain A"/>
    <property type="match status" value="1"/>
</dbReference>
<dbReference type="EMBL" id="UINC01106527">
    <property type="protein sequence ID" value="SVC71257.1"/>
    <property type="molecule type" value="Genomic_DNA"/>
</dbReference>
<dbReference type="AlphaFoldDB" id="A0A382PEI3"/>
<proteinExistence type="predicted"/>
<reference evidence="1" key="1">
    <citation type="submission" date="2018-05" db="EMBL/GenBank/DDBJ databases">
        <authorList>
            <person name="Lanie J.A."/>
            <person name="Ng W.-L."/>
            <person name="Kazmierczak K.M."/>
            <person name="Andrzejewski T.M."/>
            <person name="Davidsen T.M."/>
            <person name="Wayne K.J."/>
            <person name="Tettelin H."/>
            <person name="Glass J.I."/>
            <person name="Rusch D."/>
            <person name="Podicherti R."/>
            <person name="Tsui H.-C.T."/>
            <person name="Winkler M.E."/>
        </authorList>
    </citation>
    <scope>NUCLEOTIDE SEQUENCE</scope>
</reference>